<dbReference type="InterPro" id="IPR052514">
    <property type="entry name" value="SAM-dependent_MTase"/>
</dbReference>
<proteinExistence type="predicted"/>
<dbReference type="EMBL" id="CAFBNF010000173">
    <property type="protein sequence ID" value="CAB4951492.1"/>
    <property type="molecule type" value="Genomic_DNA"/>
</dbReference>
<dbReference type="AlphaFoldDB" id="A0A6J7KB40"/>
<dbReference type="Pfam" id="PF05050">
    <property type="entry name" value="Methyltransf_21"/>
    <property type="match status" value="1"/>
</dbReference>
<gene>
    <name evidence="2" type="ORF">UFOPK3773_01433</name>
</gene>
<dbReference type="SUPFAM" id="SSF53335">
    <property type="entry name" value="S-adenosyl-L-methionine-dependent methyltransferases"/>
    <property type="match status" value="1"/>
</dbReference>
<dbReference type="PANTHER" id="PTHR34203">
    <property type="entry name" value="METHYLTRANSFERASE, FKBM FAMILY PROTEIN"/>
    <property type="match status" value="1"/>
</dbReference>
<dbReference type="InterPro" id="IPR006342">
    <property type="entry name" value="FkbM_mtfrase"/>
</dbReference>
<feature type="domain" description="Methyltransferase FkbM" evidence="1">
    <location>
        <begin position="308"/>
        <end position="463"/>
    </location>
</feature>
<sequence>MASVWDLLKDLLPAAAAKEARPLSFLRDALDDAPPGPVVAIGLPDDLVTALSTPLRPISTVRWPSSLVPVPAGHGPLASRGRLPQRKRSCSAVLVAGAFETCDDPRELVAAIVRVVCPDGIVAGLTSSLETSFVPAARSLPVVGLRLILESSGLAMTSVVPGPDVNAAVAEFQRGRHGWPVSGEMSAGNRDILTWGENTGRSVAQVRYRMLQFCATYAWTATPAQTPTPWLNGARNVNEPAPNHGPRTRRFALAVPDGESTRELMMEAPRSGFVARELATKGLKGYEPNSISALLAACDLAPQGAVFDVGANVGVFALAAGACTDRRVVAFEPMPGLAATARAACSTNSLTRVNVEEIALAAESGTATFYASAQSDASNSLNPRHRAFSHSFEVALETLDSYATRTSLIPAVIKIDTETTEPDVIRGALGTLVAHRPWIICEVLASGRPDEIYELIAPLGYSYYWISGQVRWELAPRPVPMSKPGTKNFNWLFTPEPLGDDFWTRLDDWRARVAVCGSREL</sequence>
<evidence type="ECO:0000259" key="1">
    <source>
        <dbReference type="Pfam" id="PF05050"/>
    </source>
</evidence>
<reference evidence="2" key="1">
    <citation type="submission" date="2020-05" db="EMBL/GenBank/DDBJ databases">
        <authorList>
            <person name="Chiriac C."/>
            <person name="Salcher M."/>
            <person name="Ghai R."/>
            <person name="Kavagutti S V."/>
        </authorList>
    </citation>
    <scope>NUCLEOTIDE SEQUENCE</scope>
</reference>
<dbReference type="InterPro" id="IPR029063">
    <property type="entry name" value="SAM-dependent_MTases_sf"/>
</dbReference>
<dbReference type="PANTHER" id="PTHR34203:SF15">
    <property type="entry name" value="SLL1173 PROTEIN"/>
    <property type="match status" value="1"/>
</dbReference>
<organism evidence="2">
    <name type="scientific">freshwater metagenome</name>
    <dbReference type="NCBI Taxonomy" id="449393"/>
    <lineage>
        <taxon>unclassified sequences</taxon>
        <taxon>metagenomes</taxon>
        <taxon>ecological metagenomes</taxon>
    </lineage>
</organism>
<dbReference type="Gene3D" id="3.40.50.150">
    <property type="entry name" value="Vaccinia Virus protein VP39"/>
    <property type="match status" value="1"/>
</dbReference>
<protein>
    <submittedName>
        <fullName evidence="2">Unannotated protein</fullName>
    </submittedName>
</protein>
<evidence type="ECO:0000313" key="2">
    <source>
        <dbReference type="EMBL" id="CAB4951492.1"/>
    </source>
</evidence>
<dbReference type="NCBIfam" id="TIGR01444">
    <property type="entry name" value="fkbM_fam"/>
    <property type="match status" value="1"/>
</dbReference>
<name>A0A6J7KB40_9ZZZZ</name>
<accession>A0A6J7KB40</accession>